<feature type="transmembrane region" description="Helical" evidence="5">
    <location>
        <begin position="90"/>
        <end position="109"/>
    </location>
</feature>
<feature type="transmembrane region" description="Helical" evidence="5">
    <location>
        <begin position="23"/>
        <end position="44"/>
    </location>
</feature>
<name>A0A6J6K6X7_9ZZZZ</name>
<evidence type="ECO:0000256" key="5">
    <source>
        <dbReference type="SAM" id="Phobius"/>
    </source>
</evidence>
<dbReference type="Pfam" id="PF06271">
    <property type="entry name" value="RDD"/>
    <property type="match status" value="1"/>
</dbReference>
<dbReference type="EMBL" id="CAEZWG010000008">
    <property type="protein sequence ID" value="CAB4644103.1"/>
    <property type="molecule type" value="Genomic_DNA"/>
</dbReference>
<feature type="transmembrane region" description="Helical" evidence="5">
    <location>
        <begin position="50"/>
        <end position="69"/>
    </location>
</feature>
<feature type="domain" description="RDD" evidence="6">
    <location>
        <begin position="17"/>
        <end position="108"/>
    </location>
</feature>
<comment type="subcellular location">
    <subcellularLocation>
        <location evidence="1">Membrane</location>
        <topology evidence="1">Multi-pass membrane protein</topology>
    </subcellularLocation>
</comment>
<evidence type="ECO:0000256" key="1">
    <source>
        <dbReference type="ARBA" id="ARBA00004141"/>
    </source>
</evidence>
<dbReference type="AlphaFoldDB" id="A0A6J6K6X7"/>
<protein>
    <submittedName>
        <fullName evidence="7">Unannotated protein</fullName>
    </submittedName>
</protein>
<keyword evidence="2 5" id="KW-0812">Transmembrane</keyword>
<evidence type="ECO:0000256" key="2">
    <source>
        <dbReference type="ARBA" id="ARBA00022692"/>
    </source>
</evidence>
<organism evidence="7">
    <name type="scientific">freshwater metagenome</name>
    <dbReference type="NCBI Taxonomy" id="449393"/>
    <lineage>
        <taxon>unclassified sequences</taxon>
        <taxon>metagenomes</taxon>
        <taxon>ecological metagenomes</taxon>
    </lineage>
</organism>
<evidence type="ECO:0000256" key="4">
    <source>
        <dbReference type="ARBA" id="ARBA00023136"/>
    </source>
</evidence>
<dbReference type="GO" id="GO:0016020">
    <property type="term" value="C:membrane"/>
    <property type="evidence" value="ECO:0007669"/>
    <property type="project" value="UniProtKB-SubCell"/>
</dbReference>
<keyword evidence="4 5" id="KW-0472">Membrane</keyword>
<evidence type="ECO:0000259" key="6">
    <source>
        <dbReference type="Pfam" id="PF06271"/>
    </source>
</evidence>
<evidence type="ECO:0000256" key="3">
    <source>
        <dbReference type="ARBA" id="ARBA00022989"/>
    </source>
</evidence>
<reference evidence="7" key="1">
    <citation type="submission" date="2020-05" db="EMBL/GenBank/DDBJ databases">
        <authorList>
            <person name="Chiriac C."/>
            <person name="Salcher M."/>
            <person name="Ghai R."/>
            <person name="Kavagutti S V."/>
        </authorList>
    </citation>
    <scope>NUCLEOTIDE SEQUENCE</scope>
</reference>
<proteinExistence type="predicted"/>
<dbReference type="InterPro" id="IPR010432">
    <property type="entry name" value="RDD"/>
</dbReference>
<evidence type="ECO:0000313" key="7">
    <source>
        <dbReference type="EMBL" id="CAB4644103.1"/>
    </source>
</evidence>
<keyword evidence="3 5" id="KW-1133">Transmembrane helix</keyword>
<accession>A0A6J6K6X7</accession>
<sequence>MVERMSWENQPNLLPGASLGRRLIALVIDWTMCRLVAALLSPAVIPDSGFSTLIIFYLEVCLFTIAFGSSAGQRIMAIKVLTHPDQQRVTAGKVALRTLLICLVFPAIFTNNGRPIHDFLTQSQTVHQA</sequence>
<gene>
    <name evidence="7" type="ORF">UFOPK2234_00092</name>
</gene>